<protein>
    <submittedName>
        <fullName evidence="3">Transcriptional regulator, TetR family</fullName>
    </submittedName>
</protein>
<gene>
    <name evidence="3" type="ordered locus">Mmcs_5117</name>
</gene>
<name>A0A5Q5BRV9_MYCSS</name>
<dbReference type="SUPFAM" id="SSF46689">
    <property type="entry name" value="Homeodomain-like"/>
    <property type="match status" value="1"/>
</dbReference>
<accession>A0A5Q5BRV9</accession>
<evidence type="ECO:0000313" key="3">
    <source>
        <dbReference type="EMBL" id="ABG11221.1"/>
    </source>
</evidence>
<sequence>MGTKPDATAATPGRTRRTCTNRRMLPVMATARDRPTSLDDWIDAGFALLAEGGTNALRIGRLCDRLHVTKGSFYWHFSDIQAYRAALVEAWGDVRDRERRRFATMQDVPPRQRMRVMMEALVNPSHWAVERVMRTWAIADDEVADKVRQSDRRVLAALQQAFLDEGFPDDEAALRSTIMFSAGVGLLHAADPGQTAPPEVREHFLAFMLRR</sequence>
<organism evidence="3">
    <name type="scientific">Mycobacterium sp. (strain MCS)</name>
    <dbReference type="NCBI Taxonomy" id="164756"/>
    <lineage>
        <taxon>Bacteria</taxon>
        <taxon>Bacillati</taxon>
        <taxon>Actinomycetota</taxon>
        <taxon>Actinomycetes</taxon>
        <taxon>Mycobacteriales</taxon>
        <taxon>Mycobacteriaceae</taxon>
        <taxon>Mycobacterium</taxon>
    </lineage>
</organism>
<dbReference type="EMBL" id="CP000384">
    <property type="protein sequence ID" value="ABG11221.1"/>
    <property type="molecule type" value="Genomic_DNA"/>
</dbReference>
<dbReference type="Gene3D" id="1.10.357.10">
    <property type="entry name" value="Tetracycline Repressor, domain 2"/>
    <property type="match status" value="1"/>
</dbReference>
<keyword evidence="1" id="KW-0238">DNA-binding</keyword>
<reference evidence="3" key="1">
    <citation type="submission" date="2006-06" db="EMBL/GenBank/DDBJ databases">
        <title>Complete sequence of chromosome of Mycobacterium sp. MCS.</title>
        <authorList>
            <consortium name="US DOE Joint Genome Institute"/>
            <person name="Copeland A."/>
            <person name="Lucas S."/>
            <person name="Lapidus A."/>
            <person name="Barry K."/>
            <person name="Detter J.C."/>
            <person name="Glavina del Rio T."/>
            <person name="Hammon N."/>
            <person name="Israni S."/>
            <person name="Dalin E."/>
            <person name="Tice H."/>
            <person name="Pitluck S."/>
            <person name="Martinez M."/>
            <person name="Schmutz J."/>
            <person name="Larimer F."/>
            <person name="Land M."/>
            <person name="Hauser L."/>
            <person name="Kyrpides N."/>
            <person name="Kim E."/>
            <person name="Miller C.D."/>
            <person name="Hughes J.E."/>
            <person name="Anderson A.J."/>
            <person name="Sims R.C."/>
            <person name="Richardson P."/>
        </authorList>
    </citation>
    <scope>NUCLEOTIDE SEQUENCE [LARGE SCALE GENOMIC DNA]</scope>
    <source>
        <strain evidence="3">MCS</strain>
    </source>
</reference>
<evidence type="ECO:0000256" key="1">
    <source>
        <dbReference type="ARBA" id="ARBA00023125"/>
    </source>
</evidence>
<dbReference type="KEGG" id="mmc:Mmcs_5117"/>
<dbReference type="InterPro" id="IPR009057">
    <property type="entry name" value="Homeodomain-like_sf"/>
</dbReference>
<proteinExistence type="predicted"/>
<dbReference type="GO" id="GO:0003677">
    <property type="term" value="F:DNA binding"/>
    <property type="evidence" value="ECO:0007669"/>
    <property type="project" value="UniProtKB-KW"/>
</dbReference>
<dbReference type="InterPro" id="IPR001647">
    <property type="entry name" value="HTH_TetR"/>
</dbReference>
<dbReference type="Pfam" id="PF00440">
    <property type="entry name" value="TetR_N"/>
    <property type="match status" value="1"/>
</dbReference>
<feature type="domain" description="HTH tetR-type" evidence="2">
    <location>
        <begin position="42"/>
        <end position="81"/>
    </location>
</feature>
<evidence type="ECO:0000259" key="2">
    <source>
        <dbReference type="Pfam" id="PF00440"/>
    </source>
</evidence>
<dbReference type="AlphaFoldDB" id="A0A5Q5BRV9"/>